<evidence type="ECO:0000256" key="6">
    <source>
        <dbReference type="SAM" id="Phobius"/>
    </source>
</evidence>
<feature type="transmembrane region" description="Helical" evidence="6">
    <location>
        <begin position="76"/>
        <end position="93"/>
    </location>
</feature>
<keyword evidence="2" id="KW-1003">Cell membrane</keyword>
<feature type="domain" description="Type II secretion system protein GspF" evidence="7">
    <location>
        <begin position="139"/>
        <end position="262"/>
    </location>
</feature>
<dbReference type="Pfam" id="PF00482">
    <property type="entry name" value="T2SSF"/>
    <property type="match status" value="1"/>
</dbReference>
<feature type="transmembrane region" description="Helical" evidence="6">
    <location>
        <begin position="99"/>
        <end position="115"/>
    </location>
</feature>
<keyword evidence="4 6" id="KW-1133">Transmembrane helix</keyword>
<proteinExistence type="predicted"/>
<reference evidence="8" key="1">
    <citation type="submission" date="2016-10" db="EMBL/GenBank/DDBJ databases">
        <title>Sequence of Gallionella enrichment culture.</title>
        <authorList>
            <person name="Poehlein A."/>
            <person name="Muehling M."/>
            <person name="Daniel R."/>
        </authorList>
    </citation>
    <scope>NUCLEOTIDE SEQUENCE</scope>
</reference>
<keyword evidence="5 6" id="KW-0472">Membrane</keyword>
<evidence type="ECO:0000256" key="4">
    <source>
        <dbReference type="ARBA" id="ARBA00022989"/>
    </source>
</evidence>
<evidence type="ECO:0000256" key="5">
    <source>
        <dbReference type="ARBA" id="ARBA00023136"/>
    </source>
</evidence>
<dbReference type="EMBL" id="MLJW01001480">
    <property type="protein sequence ID" value="OIQ78055.1"/>
    <property type="molecule type" value="Genomic_DNA"/>
</dbReference>
<evidence type="ECO:0000256" key="3">
    <source>
        <dbReference type="ARBA" id="ARBA00022692"/>
    </source>
</evidence>
<comment type="caution">
    <text evidence="8">The sequence shown here is derived from an EMBL/GenBank/DDBJ whole genome shotgun (WGS) entry which is preliminary data.</text>
</comment>
<sequence>MREAGIVLLTIPFLAVVLYWLSHQEKSSWSFGNPYSILGRALSPARLRLDQSVASRIARMGVSAPITQGQYRREQLRWTSIASVIGALVVIWLHPSPVRSLLLLIMSALAGAVVRDRQLTIEVRRHETRIATNFPQVAELLALAVSAGESPVAALDRLVTRGDGPLIAEFDSAINLMKAGVPLVVALDEIARTSGVAALRRFIDGVVVTLERGTPIAETLRMQANDVREERRRALLEASGRAEIAMMIPIVFLIMPITVLFALWPSITTLSSMTY</sequence>
<evidence type="ECO:0000256" key="2">
    <source>
        <dbReference type="ARBA" id="ARBA00022475"/>
    </source>
</evidence>
<keyword evidence="3 6" id="KW-0812">Transmembrane</keyword>
<dbReference type="PANTHER" id="PTHR35007">
    <property type="entry name" value="INTEGRAL MEMBRANE PROTEIN-RELATED"/>
    <property type="match status" value="1"/>
</dbReference>
<name>A0A1J5QDI5_9ZZZZ</name>
<evidence type="ECO:0000256" key="1">
    <source>
        <dbReference type="ARBA" id="ARBA00004651"/>
    </source>
</evidence>
<feature type="transmembrane region" description="Helical" evidence="6">
    <location>
        <begin position="6"/>
        <end position="22"/>
    </location>
</feature>
<dbReference type="GO" id="GO:0005886">
    <property type="term" value="C:plasma membrane"/>
    <property type="evidence" value="ECO:0007669"/>
    <property type="project" value="UniProtKB-SubCell"/>
</dbReference>
<dbReference type="InterPro" id="IPR018076">
    <property type="entry name" value="T2SS_GspF_dom"/>
</dbReference>
<organism evidence="8">
    <name type="scientific">mine drainage metagenome</name>
    <dbReference type="NCBI Taxonomy" id="410659"/>
    <lineage>
        <taxon>unclassified sequences</taxon>
        <taxon>metagenomes</taxon>
        <taxon>ecological metagenomes</taxon>
    </lineage>
</organism>
<evidence type="ECO:0000259" key="7">
    <source>
        <dbReference type="Pfam" id="PF00482"/>
    </source>
</evidence>
<dbReference type="AlphaFoldDB" id="A0A1J5QDI5"/>
<gene>
    <name evidence="8" type="ORF">GALL_402450</name>
</gene>
<accession>A0A1J5QDI5</accession>
<evidence type="ECO:0000313" key="8">
    <source>
        <dbReference type="EMBL" id="OIQ78055.1"/>
    </source>
</evidence>
<comment type="subcellular location">
    <subcellularLocation>
        <location evidence="1">Cell membrane</location>
        <topology evidence="1">Multi-pass membrane protein</topology>
    </subcellularLocation>
</comment>
<protein>
    <submittedName>
        <fullName evidence="8">Bacterial type II secretion system protein F domain protein</fullName>
    </submittedName>
</protein>
<dbReference type="PANTHER" id="PTHR35007:SF2">
    <property type="entry name" value="PILUS ASSEMBLE PROTEIN"/>
    <property type="match status" value="1"/>
</dbReference>
<feature type="transmembrane region" description="Helical" evidence="6">
    <location>
        <begin position="242"/>
        <end position="264"/>
    </location>
</feature>